<sequence length="102" mass="11227">MTSRSSPELEQEPYRKYGPNNSLPCPYWPRMFRTVSSALEIDNLADLHHPNPLDIVADVSPMVGDTRSGSSPKRGSTLCLSLNRLQSWKSLHSASSGGRDGL</sequence>
<evidence type="ECO:0000313" key="2">
    <source>
        <dbReference type="EMBL" id="PBK89538.1"/>
    </source>
</evidence>
<dbReference type="AlphaFoldDB" id="A0A2H3DFA3"/>
<protein>
    <submittedName>
        <fullName evidence="2">Uncharacterized protein</fullName>
    </submittedName>
</protein>
<organism evidence="2 3">
    <name type="scientific">Armillaria gallica</name>
    <name type="common">Bulbous honey fungus</name>
    <name type="synonym">Armillaria bulbosa</name>
    <dbReference type="NCBI Taxonomy" id="47427"/>
    <lineage>
        <taxon>Eukaryota</taxon>
        <taxon>Fungi</taxon>
        <taxon>Dikarya</taxon>
        <taxon>Basidiomycota</taxon>
        <taxon>Agaricomycotina</taxon>
        <taxon>Agaricomycetes</taxon>
        <taxon>Agaricomycetidae</taxon>
        <taxon>Agaricales</taxon>
        <taxon>Marasmiineae</taxon>
        <taxon>Physalacriaceae</taxon>
        <taxon>Armillaria</taxon>
    </lineage>
</organism>
<dbReference type="OrthoDB" id="10625991at2759"/>
<dbReference type="EMBL" id="KZ293668">
    <property type="protein sequence ID" value="PBK89538.1"/>
    <property type="molecule type" value="Genomic_DNA"/>
</dbReference>
<dbReference type="InParanoid" id="A0A2H3DFA3"/>
<feature type="region of interest" description="Disordered" evidence="1">
    <location>
        <begin position="1"/>
        <end position="21"/>
    </location>
</feature>
<reference evidence="3" key="1">
    <citation type="journal article" date="2017" name="Nat. Ecol. Evol.">
        <title>Genome expansion and lineage-specific genetic innovations in the forest pathogenic fungi Armillaria.</title>
        <authorList>
            <person name="Sipos G."/>
            <person name="Prasanna A.N."/>
            <person name="Walter M.C."/>
            <person name="O'Connor E."/>
            <person name="Balint B."/>
            <person name="Krizsan K."/>
            <person name="Kiss B."/>
            <person name="Hess J."/>
            <person name="Varga T."/>
            <person name="Slot J."/>
            <person name="Riley R."/>
            <person name="Boka B."/>
            <person name="Rigling D."/>
            <person name="Barry K."/>
            <person name="Lee J."/>
            <person name="Mihaltcheva S."/>
            <person name="LaButti K."/>
            <person name="Lipzen A."/>
            <person name="Waldron R."/>
            <person name="Moloney N.M."/>
            <person name="Sperisen C."/>
            <person name="Kredics L."/>
            <person name="Vagvoelgyi C."/>
            <person name="Patrignani A."/>
            <person name="Fitzpatrick D."/>
            <person name="Nagy I."/>
            <person name="Doyle S."/>
            <person name="Anderson J.B."/>
            <person name="Grigoriev I.V."/>
            <person name="Gueldener U."/>
            <person name="Muensterkoetter M."/>
            <person name="Nagy L.G."/>
        </authorList>
    </citation>
    <scope>NUCLEOTIDE SEQUENCE [LARGE SCALE GENOMIC DNA]</scope>
    <source>
        <strain evidence="3">Ar21-2</strain>
    </source>
</reference>
<keyword evidence="3" id="KW-1185">Reference proteome</keyword>
<evidence type="ECO:0000313" key="3">
    <source>
        <dbReference type="Proteomes" id="UP000217790"/>
    </source>
</evidence>
<accession>A0A2H3DFA3</accession>
<proteinExistence type="predicted"/>
<evidence type="ECO:0000256" key="1">
    <source>
        <dbReference type="SAM" id="MobiDB-lite"/>
    </source>
</evidence>
<dbReference type="Proteomes" id="UP000217790">
    <property type="component" value="Unassembled WGS sequence"/>
</dbReference>
<gene>
    <name evidence="2" type="ORF">ARMGADRAFT_324876</name>
</gene>
<name>A0A2H3DFA3_ARMGA</name>